<dbReference type="Pfam" id="PF00595">
    <property type="entry name" value="PDZ"/>
    <property type="match status" value="1"/>
</dbReference>
<evidence type="ECO:0000313" key="6">
    <source>
        <dbReference type="EMBL" id="CAD7630616.1"/>
    </source>
</evidence>
<dbReference type="GO" id="GO:0005856">
    <property type="term" value="C:cytoskeleton"/>
    <property type="evidence" value="ECO:0007669"/>
    <property type="project" value="UniProtKB-SubCell"/>
</dbReference>
<protein>
    <recommendedName>
        <fullName evidence="5">PDZ domain-containing protein</fullName>
    </recommendedName>
</protein>
<dbReference type="Pfam" id="PF23012">
    <property type="entry name" value="Syntrophin_4th"/>
    <property type="match status" value="1"/>
</dbReference>
<comment type="similarity">
    <text evidence="2">Belongs to the syntrophin family.</text>
</comment>
<evidence type="ECO:0000259" key="5">
    <source>
        <dbReference type="PROSITE" id="PS50106"/>
    </source>
</evidence>
<evidence type="ECO:0000313" key="7">
    <source>
        <dbReference type="Proteomes" id="UP000759131"/>
    </source>
</evidence>
<dbReference type="PROSITE" id="PS50106">
    <property type="entry name" value="PDZ"/>
    <property type="match status" value="1"/>
</dbReference>
<reference evidence="6" key="1">
    <citation type="submission" date="2020-11" db="EMBL/GenBank/DDBJ databases">
        <authorList>
            <person name="Tran Van P."/>
        </authorList>
    </citation>
    <scope>NUCLEOTIDE SEQUENCE</scope>
</reference>
<dbReference type="SUPFAM" id="SSF50156">
    <property type="entry name" value="PDZ domain-like"/>
    <property type="match status" value="1"/>
</dbReference>
<accession>A0A7R9Q412</accession>
<dbReference type="Proteomes" id="UP000759131">
    <property type="component" value="Unassembled WGS sequence"/>
</dbReference>
<dbReference type="GO" id="GO:0005198">
    <property type="term" value="F:structural molecule activity"/>
    <property type="evidence" value="ECO:0007669"/>
    <property type="project" value="InterPro"/>
</dbReference>
<comment type="subcellular location">
    <subcellularLocation>
        <location evidence="1">Cytoplasm</location>
        <location evidence="1">Cytoskeleton</location>
    </subcellularLocation>
</comment>
<name>A0A7R9Q412_9ACAR</name>
<keyword evidence="7" id="KW-1185">Reference proteome</keyword>
<keyword evidence="4" id="KW-0206">Cytoskeleton</keyword>
<dbReference type="AlphaFoldDB" id="A0A7R9Q412"/>
<feature type="domain" description="PDZ" evidence="5">
    <location>
        <begin position="102"/>
        <end position="186"/>
    </location>
</feature>
<dbReference type="InterPro" id="IPR015482">
    <property type="entry name" value="Syntrophin"/>
</dbReference>
<dbReference type="EMBL" id="OC862896">
    <property type="protein sequence ID" value="CAD7630616.1"/>
    <property type="molecule type" value="Genomic_DNA"/>
</dbReference>
<organism evidence="6">
    <name type="scientific">Medioppia subpectinata</name>
    <dbReference type="NCBI Taxonomy" id="1979941"/>
    <lineage>
        <taxon>Eukaryota</taxon>
        <taxon>Metazoa</taxon>
        <taxon>Ecdysozoa</taxon>
        <taxon>Arthropoda</taxon>
        <taxon>Chelicerata</taxon>
        <taxon>Arachnida</taxon>
        <taxon>Acari</taxon>
        <taxon>Acariformes</taxon>
        <taxon>Sarcoptiformes</taxon>
        <taxon>Oribatida</taxon>
        <taxon>Brachypylina</taxon>
        <taxon>Oppioidea</taxon>
        <taxon>Oppiidae</taxon>
        <taxon>Medioppia</taxon>
    </lineage>
</organism>
<dbReference type="InterPro" id="IPR001478">
    <property type="entry name" value="PDZ"/>
</dbReference>
<dbReference type="SUPFAM" id="SSF50729">
    <property type="entry name" value="PH domain-like"/>
    <property type="match status" value="1"/>
</dbReference>
<evidence type="ECO:0000256" key="4">
    <source>
        <dbReference type="ARBA" id="ARBA00023212"/>
    </source>
</evidence>
<keyword evidence="3" id="KW-0963">Cytoplasm</keyword>
<dbReference type="OrthoDB" id="9975356at2759"/>
<evidence type="ECO:0000256" key="3">
    <source>
        <dbReference type="ARBA" id="ARBA00022490"/>
    </source>
</evidence>
<evidence type="ECO:0000256" key="2">
    <source>
        <dbReference type="ARBA" id="ARBA00010798"/>
    </source>
</evidence>
<dbReference type="Gene3D" id="2.30.42.10">
    <property type="match status" value="1"/>
</dbReference>
<gene>
    <name evidence="6" type="ORF">OSB1V03_LOCUS11028</name>
</gene>
<dbReference type="PANTHER" id="PTHR10554:SF1">
    <property type="entry name" value="FI16515P1"/>
    <property type="match status" value="1"/>
</dbReference>
<dbReference type="PANTHER" id="PTHR10554">
    <property type="entry name" value="SYNTROPHIN"/>
    <property type="match status" value="1"/>
</dbReference>
<dbReference type="GO" id="GO:0016010">
    <property type="term" value="C:dystrophin-associated glycoprotein complex"/>
    <property type="evidence" value="ECO:0007669"/>
    <property type="project" value="TreeGrafter"/>
</dbReference>
<dbReference type="SMART" id="SM00228">
    <property type="entry name" value="PDZ"/>
    <property type="match status" value="1"/>
</dbReference>
<dbReference type="InterPro" id="IPR036034">
    <property type="entry name" value="PDZ_sf"/>
</dbReference>
<proteinExistence type="inferred from homology"/>
<evidence type="ECO:0000256" key="1">
    <source>
        <dbReference type="ARBA" id="ARBA00004245"/>
    </source>
</evidence>
<dbReference type="InterPro" id="IPR055108">
    <property type="entry name" value="Syntrophin_4th"/>
</dbReference>
<dbReference type="EMBL" id="CAJPIZ010008321">
    <property type="protein sequence ID" value="CAG2111046.1"/>
    <property type="molecule type" value="Genomic_DNA"/>
</dbReference>
<sequence length="546" mass="61945">MAKSETRIGLLSVNESNQKMRIIVNGKQLIIQEMCVNNDPNLLTTGTDDHNNDHNSQQPNLSSRLVNIHRNESLGLGLSIKGGSEHSLPILISRIPNLSSRLVNIHRNESLGLGLSIKGGSEHSLPILISRIVSQSPADLCKQLFIGDEILAVNDVDFDGTTTHDEALKLLRQSGDDITLKVRHHRVANIYRKQWRKNDNQFIDLQDDNPLIKKTSTLCLNELKELPKPETNSTESWKECVRMELFLSSLSQYVSFSDKLRDAGFEVRALSGQSALVQCDNQEICHQWCKTITNATNNLTFSHMKLINKSLPKSEHIVYMGWVSDCQTIRCQSKQTYKWSQEYLIIKGGSVYIHKCPPNSLIQNDSQLNIHLANNALFHYNCYQSVFRCVKSNEQLDDKRNAFIIQSADELTPKYLATESADELNELKNAWHRANYHSVTQLGSKTFAVVCEGMSGSLTLDWRMGFALYDPLLKSYQWNYKFHQLKHSSDDGNRKLSLTFVTNPNDSRITETQLLECNSLQNLLYCMHAFLSAKVASVDPRFLQSS</sequence>
<dbReference type="CDD" id="cd00821">
    <property type="entry name" value="PH"/>
    <property type="match status" value="1"/>
</dbReference>